<dbReference type="Gene3D" id="1.10.10.60">
    <property type="entry name" value="Homeodomain-like"/>
    <property type="match status" value="1"/>
</dbReference>
<evidence type="ECO:0000259" key="5">
    <source>
        <dbReference type="PROSITE" id="PS50977"/>
    </source>
</evidence>
<dbReference type="InterPro" id="IPR023772">
    <property type="entry name" value="DNA-bd_HTH_TetR-type_CS"/>
</dbReference>
<reference evidence="6 7" key="1">
    <citation type="submission" date="2018-05" db="EMBL/GenBank/DDBJ databases">
        <title>Evolution of GPA BGCs.</title>
        <authorList>
            <person name="Waglechner N."/>
            <person name="Wright G.D."/>
        </authorList>
    </citation>
    <scope>NUCLEOTIDE SEQUENCE [LARGE SCALE GENOMIC DNA]</scope>
    <source>
        <strain evidence="6 7">DSM 5908</strain>
    </source>
</reference>
<evidence type="ECO:0000256" key="3">
    <source>
        <dbReference type="ARBA" id="ARBA00023163"/>
    </source>
</evidence>
<organism evidence="6 7">
    <name type="scientific">Amycolatopsis balhimycina DSM 5908</name>
    <dbReference type="NCBI Taxonomy" id="1081091"/>
    <lineage>
        <taxon>Bacteria</taxon>
        <taxon>Bacillati</taxon>
        <taxon>Actinomycetota</taxon>
        <taxon>Actinomycetes</taxon>
        <taxon>Pseudonocardiales</taxon>
        <taxon>Pseudonocardiaceae</taxon>
        <taxon>Amycolatopsis</taxon>
    </lineage>
</organism>
<dbReference type="Proteomes" id="UP000286716">
    <property type="component" value="Unassembled WGS sequence"/>
</dbReference>
<dbReference type="PROSITE" id="PS50977">
    <property type="entry name" value="HTH_TETR_2"/>
    <property type="match status" value="1"/>
</dbReference>
<dbReference type="InterPro" id="IPR011075">
    <property type="entry name" value="TetR_C"/>
</dbReference>
<gene>
    <name evidence="6" type="ORF">DMA12_15295</name>
</gene>
<keyword evidence="1" id="KW-0805">Transcription regulation</keyword>
<dbReference type="OrthoDB" id="4543698at2"/>
<evidence type="ECO:0000256" key="1">
    <source>
        <dbReference type="ARBA" id="ARBA00023015"/>
    </source>
</evidence>
<dbReference type="Gene3D" id="1.10.357.10">
    <property type="entry name" value="Tetracycline Repressor, domain 2"/>
    <property type="match status" value="1"/>
</dbReference>
<dbReference type="GO" id="GO:0003700">
    <property type="term" value="F:DNA-binding transcription factor activity"/>
    <property type="evidence" value="ECO:0007669"/>
    <property type="project" value="TreeGrafter"/>
</dbReference>
<keyword evidence="3" id="KW-0804">Transcription</keyword>
<feature type="domain" description="HTH tetR-type" evidence="5">
    <location>
        <begin position="13"/>
        <end position="73"/>
    </location>
</feature>
<accession>A0A428WP96</accession>
<dbReference type="PANTHER" id="PTHR30055:SF148">
    <property type="entry name" value="TETR-FAMILY TRANSCRIPTIONAL REGULATOR"/>
    <property type="match status" value="1"/>
</dbReference>
<dbReference type="InterPro" id="IPR001647">
    <property type="entry name" value="HTH_TetR"/>
</dbReference>
<protein>
    <submittedName>
        <fullName evidence="6">TetR family transcriptional regulator</fullName>
    </submittedName>
</protein>
<dbReference type="EMBL" id="QHHU01000018">
    <property type="protein sequence ID" value="RSM44902.1"/>
    <property type="molecule type" value="Genomic_DNA"/>
</dbReference>
<dbReference type="PROSITE" id="PS01081">
    <property type="entry name" value="HTH_TETR_1"/>
    <property type="match status" value="1"/>
</dbReference>
<feature type="DNA-binding region" description="H-T-H motif" evidence="4">
    <location>
        <begin position="36"/>
        <end position="55"/>
    </location>
</feature>
<dbReference type="Pfam" id="PF16859">
    <property type="entry name" value="TetR_C_11"/>
    <property type="match status" value="1"/>
</dbReference>
<dbReference type="Pfam" id="PF00440">
    <property type="entry name" value="TetR_N"/>
    <property type="match status" value="1"/>
</dbReference>
<proteinExistence type="predicted"/>
<evidence type="ECO:0000313" key="7">
    <source>
        <dbReference type="Proteomes" id="UP000286716"/>
    </source>
</evidence>
<evidence type="ECO:0000256" key="4">
    <source>
        <dbReference type="PROSITE-ProRule" id="PRU00335"/>
    </source>
</evidence>
<dbReference type="GO" id="GO:0000976">
    <property type="term" value="F:transcription cis-regulatory region binding"/>
    <property type="evidence" value="ECO:0007669"/>
    <property type="project" value="TreeGrafter"/>
</dbReference>
<evidence type="ECO:0000256" key="2">
    <source>
        <dbReference type="ARBA" id="ARBA00023125"/>
    </source>
</evidence>
<dbReference type="AlphaFoldDB" id="A0A428WP96"/>
<dbReference type="SUPFAM" id="SSF48498">
    <property type="entry name" value="Tetracyclin repressor-like, C-terminal domain"/>
    <property type="match status" value="1"/>
</dbReference>
<dbReference type="RefSeq" id="WP_020639529.1">
    <property type="nucleotide sequence ID" value="NZ_QHHU01000018.1"/>
</dbReference>
<dbReference type="InterPro" id="IPR009057">
    <property type="entry name" value="Homeodomain-like_sf"/>
</dbReference>
<comment type="caution">
    <text evidence="6">The sequence shown here is derived from an EMBL/GenBank/DDBJ whole genome shotgun (WGS) entry which is preliminary data.</text>
</comment>
<name>A0A428WP96_AMYBA</name>
<dbReference type="PRINTS" id="PR00455">
    <property type="entry name" value="HTHTETR"/>
</dbReference>
<sequence length="197" mass="20465">MDAERPAPSSRGAGREDAILAAAAELVTEIGYARVTVDAIAARAKSSKATMYRRWVGKAELVAEALRRSAEGAGTAPPDTGTVRGDLLDAVAGITRAVTGTGGPALLGLVEGIRSDPALRELIADQIARRGRVDAEMIATHARARGEAVATERVALALDVAIARVLLLTLLRGVPLDEAAQLDLVDEVLLPLLGPTH</sequence>
<dbReference type="InterPro" id="IPR036271">
    <property type="entry name" value="Tet_transcr_reg_TetR-rel_C_sf"/>
</dbReference>
<keyword evidence="7" id="KW-1185">Reference proteome</keyword>
<evidence type="ECO:0000313" key="6">
    <source>
        <dbReference type="EMBL" id="RSM44902.1"/>
    </source>
</evidence>
<dbReference type="SUPFAM" id="SSF46689">
    <property type="entry name" value="Homeodomain-like"/>
    <property type="match status" value="1"/>
</dbReference>
<dbReference type="InterPro" id="IPR050109">
    <property type="entry name" value="HTH-type_TetR-like_transc_reg"/>
</dbReference>
<dbReference type="PANTHER" id="PTHR30055">
    <property type="entry name" value="HTH-TYPE TRANSCRIPTIONAL REGULATOR RUTR"/>
    <property type="match status" value="1"/>
</dbReference>
<keyword evidence="2 4" id="KW-0238">DNA-binding</keyword>